<reference evidence="1 2" key="1">
    <citation type="submission" date="2021-02" db="EMBL/GenBank/DDBJ databases">
        <title>Draft Genome Sequences of 5 Vibrio neptunius Strains Isolated From of Bivalve Hatcheries.</title>
        <authorList>
            <person name="Galvis F."/>
            <person name="Barja J.L."/>
            <person name="Lemos M.L."/>
            <person name="Balado M."/>
        </authorList>
    </citation>
    <scope>NUCLEOTIDE SEQUENCE [LARGE SCALE GENOMIC DNA]</scope>
    <source>
        <strain evidence="1 2">PP-145.98</strain>
    </source>
</reference>
<accession>A0ABS3A8E7</accession>
<keyword evidence="2" id="KW-1185">Reference proteome</keyword>
<gene>
    <name evidence="1" type="ORF">JYA62_22000</name>
</gene>
<dbReference type="EMBL" id="JAFHLB010000042">
    <property type="protein sequence ID" value="MBN3580325.1"/>
    <property type="molecule type" value="Genomic_DNA"/>
</dbReference>
<proteinExistence type="predicted"/>
<sequence>MRIIYGYCDNDSIDLIGQSLETQGTFIALKPLGRLDEKLTFAALIESPEPIAFPTALPHCVLVIEQPYTHRPLKPHFVNTVTLNHKQRKSHCKKLKKHQPLNASNWTLHISRNRGLKWVRDHLNA</sequence>
<comment type="caution">
    <text evidence="1">The sequence shown here is derived from an EMBL/GenBank/DDBJ whole genome shotgun (WGS) entry which is preliminary data.</text>
</comment>
<evidence type="ECO:0000313" key="1">
    <source>
        <dbReference type="EMBL" id="MBN3580325.1"/>
    </source>
</evidence>
<name>A0ABS3A8E7_9VIBR</name>
<dbReference type="Proteomes" id="UP000779070">
    <property type="component" value="Unassembled WGS sequence"/>
</dbReference>
<organism evidence="1 2">
    <name type="scientific">Vibrio neptunius</name>
    <dbReference type="NCBI Taxonomy" id="170651"/>
    <lineage>
        <taxon>Bacteria</taxon>
        <taxon>Pseudomonadati</taxon>
        <taxon>Pseudomonadota</taxon>
        <taxon>Gammaproteobacteria</taxon>
        <taxon>Vibrionales</taxon>
        <taxon>Vibrionaceae</taxon>
        <taxon>Vibrio</taxon>
    </lineage>
</organism>
<protein>
    <submittedName>
        <fullName evidence="1">Uncharacterized protein</fullName>
    </submittedName>
</protein>
<evidence type="ECO:0000313" key="2">
    <source>
        <dbReference type="Proteomes" id="UP000779070"/>
    </source>
</evidence>
<dbReference type="RefSeq" id="WP_206372009.1">
    <property type="nucleotide sequence ID" value="NZ_CAWPTM010000105.1"/>
</dbReference>